<feature type="compositionally biased region" description="Polar residues" evidence="2">
    <location>
        <begin position="343"/>
        <end position="355"/>
    </location>
</feature>
<feature type="compositionally biased region" description="Low complexity" evidence="2">
    <location>
        <begin position="85"/>
        <end position="118"/>
    </location>
</feature>
<evidence type="ECO:0000256" key="2">
    <source>
        <dbReference type="SAM" id="MobiDB-lite"/>
    </source>
</evidence>
<evidence type="ECO:0000313" key="4">
    <source>
        <dbReference type="Proteomes" id="UP000054558"/>
    </source>
</evidence>
<feature type="compositionally biased region" description="Polar residues" evidence="2">
    <location>
        <begin position="293"/>
        <end position="304"/>
    </location>
</feature>
<reference evidence="3 4" key="1">
    <citation type="journal article" date="2014" name="Nat. Commun.">
        <title>Klebsormidium flaccidum genome reveals primary factors for plant terrestrial adaptation.</title>
        <authorList>
            <person name="Hori K."/>
            <person name="Maruyama F."/>
            <person name="Fujisawa T."/>
            <person name="Togashi T."/>
            <person name="Yamamoto N."/>
            <person name="Seo M."/>
            <person name="Sato S."/>
            <person name="Yamada T."/>
            <person name="Mori H."/>
            <person name="Tajima N."/>
            <person name="Moriyama T."/>
            <person name="Ikeuchi M."/>
            <person name="Watanabe M."/>
            <person name="Wada H."/>
            <person name="Kobayashi K."/>
            <person name="Saito M."/>
            <person name="Masuda T."/>
            <person name="Sasaki-Sekimoto Y."/>
            <person name="Mashiguchi K."/>
            <person name="Awai K."/>
            <person name="Shimojima M."/>
            <person name="Masuda S."/>
            <person name="Iwai M."/>
            <person name="Nobusawa T."/>
            <person name="Narise T."/>
            <person name="Kondo S."/>
            <person name="Saito H."/>
            <person name="Sato R."/>
            <person name="Murakawa M."/>
            <person name="Ihara Y."/>
            <person name="Oshima-Yamada Y."/>
            <person name="Ohtaka K."/>
            <person name="Satoh M."/>
            <person name="Sonobe K."/>
            <person name="Ishii M."/>
            <person name="Ohtani R."/>
            <person name="Kanamori-Sato M."/>
            <person name="Honoki R."/>
            <person name="Miyazaki D."/>
            <person name="Mochizuki H."/>
            <person name="Umetsu J."/>
            <person name="Higashi K."/>
            <person name="Shibata D."/>
            <person name="Kamiya Y."/>
            <person name="Sato N."/>
            <person name="Nakamura Y."/>
            <person name="Tabata S."/>
            <person name="Ida S."/>
            <person name="Kurokawa K."/>
            <person name="Ohta H."/>
        </authorList>
    </citation>
    <scope>NUCLEOTIDE SEQUENCE [LARGE SCALE GENOMIC DNA]</scope>
    <source>
        <strain evidence="3 4">NIES-2285</strain>
    </source>
</reference>
<feature type="coiled-coil region" evidence="1">
    <location>
        <begin position="449"/>
        <end position="483"/>
    </location>
</feature>
<keyword evidence="4" id="KW-1185">Reference proteome</keyword>
<feature type="compositionally biased region" description="Basic and acidic residues" evidence="2">
    <location>
        <begin position="361"/>
        <end position="375"/>
    </location>
</feature>
<feature type="compositionally biased region" description="Basic and acidic residues" evidence="2">
    <location>
        <begin position="61"/>
        <end position="75"/>
    </location>
</feature>
<gene>
    <name evidence="3" type="ORF">KFL_002850180</name>
</gene>
<protein>
    <submittedName>
        <fullName evidence="3">Uncharacterized protein</fullName>
    </submittedName>
</protein>
<feature type="region of interest" description="Disordered" evidence="2">
    <location>
        <begin position="1"/>
        <end position="415"/>
    </location>
</feature>
<dbReference type="OMA" id="LPRICIH"/>
<dbReference type="Proteomes" id="UP000054558">
    <property type="component" value="Unassembled WGS sequence"/>
</dbReference>
<evidence type="ECO:0000313" key="3">
    <source>
        <dbReference type="EMBL" id="GAQ86374.1"/>
    </source>
</evidence>
<feature type="compositionally biased region" description="Pro residues" evidence="2">
    <location>
        <begin position="271"/>
        <end position="287"/>
    </location>
</feature>
<name>A0A1Y1I5Y7_KLENI</name>
<feature type="compositionally biased region" description="Low complexity" evidence="2">
    <location>
        <begin position="154"/>
        <end position="170"/>
    </location>
</feature>
<sequence length="577" mass="59537">MHKTRPWGQGHLDAKPGGARRLILDHTPSSPAGADGMASRVPQSKGAPPIPTHPPTYGRAAAEKRETDVERDGRVSRPGLQVAIAPARATTTSPPASTENPTTVRHAPGTASPSSSTPHPVPPPAQPSTMSPPRFGYQGAHVTTKDLLSPTRQSLAAGLGTGASSSSPAAEPKSDHKGTVPVGQQRQLIGSPPQRQRGLLSPQREAKSHQLAAAHANLQGAVAARISHGQQSKGQPLHAPHAVGHATHSPLSPTKKAPSDDQARPAHTRPPTSPPGIKSPPTSPPSKPWKQAAASTPNSGSLPGSSRGGQRTGALGGRADKTPAVGRGSTPATKEEPPHHGQLSANSCPRPQQLPQFAAEDAPRKQWGEASEKGDGGAAAPVMIKLTAADGEAVAPVNESEGRTGPSSASANGAKDETAGAQAVEVAEPAIDEVATWQAAAAPPLAATGAQLAADVERLQAAVSQAEERNRALEAQLAEAHCQLALLRIYSLTNAVAGGQASEEIRAAAIQDQLCPVSKPAQVPPIQDPRLNELETRVHDLNALLQERAAELLASQLREQRAHGQVAEQQLALANEE</sequence>
<keyword evidence="1" id="KW-0175">Coiled coil</keyword>
<evidence type="ECO:0000256" key="1">
    <source>
        <dbReference type="SAM" id="Coils"/>
    </source>
</evidence>
<organism evidence="3 4">
    <name type="scientific">Klebsormidium nitens</name>
    <name type="common">Green alga</name>
    <name type="synonym">Ulothrix nitens</name>
    <dbReference type="NCBI Taxonomy" id="105231"/>
    <lineage>
        <taxon>Eukaryota</taxon>
        <taxon>Viridiplantae</taxon>
        <taxon>Streptophyta</taxon>
        <taxon>Klebsormidiophyceae</taxon>
        <taxon>Klebsormidiales</taxon>
        <taxon>Klebsormidiaceae</taxon>
        <taxon>Klebsormidium</taxon>
    </lineage>
</organism>
<dbReference type="AlphaFoldDB" id="A0A1Y1I5Y7"/>
<proteinExistence type="predicted"/>
<accession>A0A1Y1I5Y7</accession>
<dbReference type="EMBL" id="DF237234">
    <property type="protein sequence ID" value="GAQ86374.1"/>
    <property type="molecule type" value="Genomic_DNA"/>
</dbReference>
<feature type="compositionally biased region" description="Gly residues" evidence="2">
    <location>
        <begin position="306"/>
        <end position="316"/>
    </location>
</feature>